<dbReference type="GO" id="GO:0004222">
    <property type="term" value="F:metalloendopeptidase activity"/>
    <property type="evidence" value="ECO:0007669"/>
    <property type="project" value="TreeGrafter"/>
</dbReference>
<dbReference type="eggNOG" id="COG4942">
    <property type="taxonomic scope" value="Bacteria"/>
</dbReference>
<dbReference type="Proteomes" id="UP000009145">
    <property type="component" value="Chromosome"/>
</dbReference>
<evidence type="ECO:0000313" key="3">
    <source>
        <dbReference type="EMBL" id="AFJ03147.1"/>
    </source>
</evidence>
<dbReference type="AlphaFoldDB" id="I1YJQ4"/>
<keyword evidence="3" id="KW-0378">Hydrolase</keyword>
<feature type="region of interest" description="Disordered" evidence="1">
    <location>
        <begin position="1"/>
        <end position="38"/>
    </location>
</feature>
<dbReference type="InterPro" id="IPR016047">
    <property type="entry name" value="M23ase_b-sheet_dom"/>
</dbReference>
<dbReference type="Pfam" id="PF01551">
    <property type="entry name" value="Peptidase_M23"/>
    <property type="match status" value="1"/>
</dbReference>
<keyword evidence="4" id="KW-1185">Reference proteome</keyword>
<dbReference type="PANTHER" id="PTHR21666:SF270">
    <property type="entry name" value="MUREIN HYDROLASE ACTIVATOR ENVC"/>
    <property type="match status" value="1"/>
</dbReference>
<accession>I1YJQ4</accession>
<dbReference type="InterPro" id="IPR011055">
    <property type="entry name" value="Dup_hybrid_motif"/>
</dbReference>
<dbReference type="KEGG" id="mec:Q7C_2007"/>
<dbReference type="FunFam" id="2.70.70.10:FF:000003">
    <property type="entry name" value="Murein hydrolase activator EnvC"/>
    <property type="match status" value="1"/>
</dbReference>
<evidence type="ECO:0000256" key="1">
    <source>
        <dbReference type="SAM" id="MobiDB-lite"/>
    </source>
</evidence>
<feature type="domain" description="M23ase beta-sheet core" evidence="2">
    <location>
        <begin position="262"/>
        <end position="355"/>
    </location>
</feature>
<evidence type="ECO:0000259" key="2">
    <source>
        <dbReference type="Pfam" id="PF01551"/>
    </source>
</evidence>
<evidence type="ECO:0000313" key="4">
    <source>
        <dbReference type="Proteomes" id="UP000009145"/>
    </source>
</evidence>
<dbReference type="HOGENOM" id="CLU_029425_4_0_6"/>
<reference evidence="3 4" key="1">
    <citation type="journal article" date="2012" name="J. Bacteriol.">
        <title>Complete genome sequences of Methylophaga sp. strain JAM1 and Methylophaga sp. strain JAM7.</title>
        <authorList>
            <person name="Villeneuve C."/>
            <person name="Martineau C."/>
            <person name="Mauffrey F."/>
            <person name="Villemur R."/>
        </authorList>
    </citation>
    <scope>NUCLEOTIDE SEQUENCE [LARGE SCALE GENOMIC DNA]</scope>
    <source>
        <strain evidence="3 4">JAM7</strain>
    </source>
</reference>
<dbReference type="STRING" id="754477.Q7C_2007"/>
<name>I1YJQ4_METFJ</name>
<dbReference type="Gene3D" id="6.10.250.3150">
    <property type="match status" value="1"/>
</dbReference>
<dbReference type="EMBL" id="CP003380">
    <property type="protein sequence ID" value="AFJ03147.1"/>
    <property type="molecule type" value="Genomic_DNA"/>
</dbReference>
<dbReference type="PATRIC" id="fig|754477.3.peg.1976"/>
<dbReference type="InterPro" id="IPR050570">
    <property type="entry name" value="Cell_wall_metabolism_enzyme"/>
</dbReference>
<dbReference type="Gene3D" id="2.70.70.10">
    <property type="entry name" value="Glucose Permease (Domain IIA)"/>
    <property type="match status" value="1"/>
</dbReference>
<proteinExistence type="predicted"/>
<sequence>MQAESPKKELESVRSEMDSLNADLQADKQSRASLATQLAEQNKKIDQLDRDIHQTQDAIAKQNQHIAGLEQKMGKQTEAQQAQLDALYQQLRAAYRHAQPSYLKILLNQHDPALISRHHQYYRYFHQARQTQLSQIEHQLASLSQEQKTVFAAQKDLFALQENQAQQQALLEAQREQRQQTLAKLDNQISDKSSRLNALQQQEKALQSLLEKLRKQPPPAPKKAPEKPIPSFSGQSGSLLWPADGKLLARYGASRNIGKLRWKGIMISAESGSQVQASAAGRIVFADWMQGYGLLIIVDHGQQFMTLYGHNDSLLKSTGETVNAGEPIALSGQQRERQMTGVYFEVRQKGQPTDPLKWLQKQR</sequence>
<feature type="region of interest" description="Disordered" evidence="1">
    <location>
        <begin position="215"/>
        <end position="237"/>
    </location>
</feature>
<dbReference type="PANTHER" id="PTHR21666">
    <property type="entry name" value="PEPTIDASE-RELATED"/>
    <property type="match status" value="1"/>
</dbReference>
<dbReference type="CDD" id="cd12797">
    <property type="entry name" value="M23_peptidase"/>
    <property type="match status" value="1"/>
</dbReference>
<dbReference type="SUPFAM" id="SSF51261">
    <property type="entry name" value="Duplicated hybrid motif"/>
    <property type="match status" value="1"/>
</dbReference>
<organism evidence="3 4">
    <name type="scientific">Methylophaga frappieri (strain ATCC BAA-2434 / DSM 25690 / JAM7)</name>
    <dbReference type="NCBI Taxonomy" id="754477"/>
    <lineage>
        <taxon>Bacteria</taxon>
        <taxon>Pseudomonadati</taxon>
        <taxon>Pseudomonadota</taxon>
        <taxon>Gammaproteobacteria</taxon>
        <taxon>Thiotrichales</taxon>
        <taxon>Piscirickettsiaceae</taxon>
        <taxon>Methylophaga</taxon>
    </lineage>
</organism>
<gene>
    <name evidence="3" type="ordered locus">Q7C_2007</name>
</gene>
<feature type="compositionally biased region" description="Basic and acidic residues" evidence="1">
    <location>
        <begin position="1"/>
        <end position="17"/>
    </location>
</feature>
<protein>
    <submittedName>
        <fullName evidence="3">Periplasmic septal ring factor with murein hydrolase activity EnvC/YibP</fullName>
    </submittedName>
</protein>